<sequence>MTRIFLCSIAKSGYASAAMFESFPLRTTPSSSTFLQPQFWPSSTCPFPLSLPFFNFLFQLPLSSNFQFFENNCPPSSLRDNFVFYCFTLAPMRPRQRRWQKLSQGNNQQTEIKTPKPKLKFISTLISNFPLLVIYICI</sequence>
<organism evidence="1">
    <name type="scientific">Opuntia streptacantha</name>
    <name type="common">Prickly pear cactus</name>
    <name type="synonym">Opuntia cardona</name>
    <dbReference type="NCBI Taxonomy" id="393608"/>
    <lineage>
        <taxon>Eukaryota</taxon>
        <taxon>Viridiplantae</taxon>
        <taxon>Streptophyta</taxon>
        <taxon>Embryophyta</taxon>
        <taxon>Tracheophyta</taxon>
        <taxon>Spermatophyta</taxon>
        <taxon>Magnoliopsida</taxon>
        <taxon>eudicotyledons</taxon>
        <taxon>Gunneridae</taxon>
        <taxon>Pentapetalae</taxon>
        <taxon>Caryophyllales</taxon>
        <taxon>Cactineae</taxon>
        <taxon>Cactaceae</taxon>
        <taxon>Opuntioideae</taxon>
        <taxon>Opuntia</taxon>
    </lineage>
</organism>
<proteinExistence type="predicted"/>
<reference evidence="1" key="1">
    <citation type="journal article" date="2013" name="J. Plant Res.">
        <title>Effect of fungi and light on seed germination of three Opuntia species from semiarid lands of central Mexico.</title>
        <authorList>
            <person name="Delgado-Sanchez P."/>
            <person name="Jimenez-Bremont J.F."/>
            <person name="Guerrero-Gonzalez Mde L."/>
            <person name="Flores J."/>
        </authorList>
    </citation>
    <scope>NUCLEOTIDE SEQUENCE</scope>
    <source>
        <tissue evidence="1">Cladode</tissue>
    </source>
</reference>
<dbReference type="AlphaFoldDB" id="A0A7C9ELR3"/>
<accession>A0A7C9ELR3</accession>
<name>A0A7C9ELR3_OPUST</name>
<reference evidence="1" key="2">
    <citation type="submission" date="2020-07" db="EMBL/GenBank/DDBJ databases">
        <authorList>
            <person name="Vera ALvarez R."/>
            <person name="Arias-Moreno D.M."/>
            <person name="Jimenez-Jacinto V."/>
            <person name="Jimenez-Bremont J.F."/>
            <person name="Swaminathan K."/>
            <person name="Moose S.P."/>
            <person name="Guerrero-Gonzalez M.L."/>
            <person name="Marino-Ramirez L."/>
            <person name="Landsman D."/>
            <person name="Rodriguez-Kessler M."/>
            <person name="Delgado-Sanchez P."/>
        </authorList>
    </citation>
    <scope>NUCLEOTIDE SEQUENCE</scope>
    <source>
        <tissue evidence="1">Cladode</tissue>
    </source>
</reference>
<dbReference type="EMBL" id="GISG01258534">
    <property type="protein sequence ID" value="MBA4673281.1"/>
    <property type="molecule type" value="Transcribed_RNA"/>
</dbReference>
<evidence type="ECO:0000313" key="1">
    <source>
        <dbReference type="EMBL" id="MBA4673281.1"/>
    </source>
</evidence>
<protein>
    <submittedName>
        <fullName evidence="1">Uncharacterized protein</fullName>
    </submittedName>
</protein>